<accession>A0AAE4BRG8</accession>
<dbReference type="GO" id="GO:0016787">
    <property type="term" value="F:hydrolase activity"/>
    <property type="evidence" value="ECO:0007669"/>
    <property type="project" value="UniProtKB-KW"/>
</dbReference>
<gene>
    <name evidence="6" type="ORF">HNQ88_000198</name>
</gene>
<dbReference type="PANTHER" id="PTHR46233">
    <property type="entry name" value="HYDROXYACYLGLUTATHIONE HYDROLASE GLOC"/>
    <property type="match status" value="1"/>
</dbReference>
<dbReference type="PANTHER" id="PTHR46233:SF3">
    <property type="entry name" value="HYDROXYACYLGLUTATHIONE HYDROLASE GLOC"/>
    <property type="match status" value="1"/>
</dbReference>
<keyword evidence="3 6" id="KW-0378">Hydrolase</keyword>
<keyword evidence="4" id="KW-0862">Zinc</keyword>
<dbReference type="InterPro" id="IPR051453">
    <property type="entry name" value="MBL_Glyoxalase_II"/>
</dbReference>
<evidence type="ECO:0000256" key="2">
    <source>
        <dbReference type="ARBA" id="ARBA00022723"/>
    </source>
</evidence>
<reference evidence="6" key="1">
    <citation type="submission" date="2023-07" db="EMBL/GenBank/DDBJ databases">
        <title>Genomic Encyclopedia of Type Strains, Phase IV (KMG-IV): sequencing the most valuable type-strain genomes for metagenomic binning, comparative biology and taxonomic classification.</title>
        <authorList>
            <person name="Goeker M."/>
        </authorList>
    </citation>
    <scope>NUCLEOTIDE SEQUENCE</scope>
    <source>
        <strain evidence="6">DSM 26174</strain>
    </source>
</reference>
<evidence type="ECO:0000259" key="5">
    <source>
        <dbReference type="SMART" id="SM00849"/>
    </source>
</evidence>
<dbReference type="CDD" id="cd06262">
    <property type="entry name" value="metallo-hydrolase-like_MBL-fold"/>
    <property type="match status" value="1"/>
</dbReference>
<dbReference type="InterPro" id="IPR001279">
    <property type="entry name" value="Metallo-B-lactamas"/>
</dbReference>
<evidence type="ECO:0000256" key="3">
    <source>
        <dbReference type="ARBA" id="ARBA00022801"/>
    </source>
</evidence>
<evidence type="ECO:0000256" key="1">
    <source>
        <dbReference type="ARBA" id="ARBA00001947"/>
    </source>
</evidence>
<evidence type="ECO:0000313" key="7">
    <source>
        <dbReference type="Proteomes" id="UP001185092"/>
    </source>
</evidence>
<dbReference type="SMART" id="SM00849">
    <property type="entry name" value="Lactamase_B"/>
    <property type="match status" value="1"/>
</dbReference>
<feature type="domain" description="Metallo-beta-lactamase" evidence="5">
    <location>
        <begin position="13"/>
        <end position="195"/>
    </location>
</feature>
<keyword evidence="7" id="KW-1185">Reference proteome</keyword>
<organism evidence="6 7">
    <name type="scientific">Aureibacter tunicatorum</name>
    <dbReference type="NCBI Taxonomy" id="866807"/>
    <lineage>
        <taxon>Bacteria</taxon>
        <taxon>Pseudomonadati</taxon>
        <taxon>Bacteroidota</taxon>
        <taxon>Cytophagia</taxon>
        <taxon>Cytophagales</taxon>
        <taxon>Persicobacteraceae</taxon>
        <taxon>Aureibacter</taxon>
    </lineage>
</organism>
<comment type="caution">
    <text evidence="6">The sequence shown here is derived from an EMBL/GenBank/DDBJ whole genome shotgun (WGS) entry which is preliminary data.</text>
</comment>
<dbReference type="EMBL" id="JAVDQD010000001">
    <property type="protein sequence ID" value="MDR6237222.1"/>
    <property type="molecule type" value="Genomic_DNA"/>
</dbReference>
<dbReference type="Proteomes" id="UP001185092">
    <property type="component" value="Unassembled WGS sequence"/>
</dbReference>
<dbReference type="RefSeq" id="WP_309936669.1">
    <property type="nucleotide sequence ID" value="NZ_AP025305.1"/>
</dbReference>
<comment type="cofactor">
    <cofactor evidence="1">
        <name>Zn(2+)</name>
        <dbReference type="ChEBI" id="CHEBI:29105"/>
    </cofactor>
</comment>
<dbReference type="Gene3D" id="3.60.15.10">
    <property type="entry name" value="Ribonuclease Z/Hydroxyacylglutathione hydrolase-like"/>
    <property type="match status" value="1"/>
</dbReference>
<keyword evidence="2" id="KW-0479">Metal-binding</keyword>
<dbReference type="SUPFAM" id="SSF56281">
    <property type="entry name" value="Metallo-hydrolase/oxidoreductase"/>
    <property type="match status" value="1"/>
</dbReference>
<proteinExistence type="predicted"/>
<sequence>MLEIKSFTFNPFQENTYLLYDETKEAVIIDPGCYTEEEKNELDEFISTNKLTVKLLLNTHCHLDHVFGNQHIKNKYKVPLLIHKMDENILRSAPVFADSYGIPNLEPSTPDQFIDEEDIIEFGNTKLSILFVPGHAPGHIAFIHEESKKCFSGDVLFFESIGRTDLLGGDMNTLISSIKTQLFKLENDTVVYPGHGPTTTIGHEKQWNPFVKG</sequence>
<protein>
    <submittedName>
        <fullName evidence="6">Glyoxylase-like metal-dependent hydrolase (Beta-lactamase superfamily II)</fullName>
    </submittedName>
</protein>
<dbReference type="GO" id="GO:0046872">
    <property type="term" value="F:metal ion binding"/>
    <property type="evidence" value="ECO:0007669"/>
    <property type="project" value="UniProtKB-KW"/>
</dbReference>
<evidence type="ECO:0000256" key="4">
    <source>
        <dbReference type="ARBA" id="ARBA00022833"/>
    </source>
</evidence>
<evidence type="ECO:0000313" key="6">
    <source>
        <dbReference type="EMBL" id="MDR6237222.1"/>
    </source>
</evidence>
<dbReference type="Pfam" id="PF00753">
    <property type="entry name" value="Lactamase_B"/>
    <property type="match status" value="1"/>
</dbReference>
<dbReference type="AlphaFoldDB" id="A0AAE4BRG8"/>
<dbReference type="InterPro" id="IPR036866">
    <property type="entry name" value="RibonucZ/Hydroxyglut_hydro"/>
</dbReference>
<name>A0AAE4BRG8_9BACT</name>